<dbReference type="EMBL" id="WNYA01031291">
    <property type="protein sequence ID" value="KAG8537349.1"/>
    <property type="molecule type" value="Genomic_DNA"/>
</dbReference>
<protein>
    <submittedName>
        <fullName evidence="2">Uncharacterized protein</fullName>
    </submittedName>
</protein>
<reference evidence="2" key="1">
    <citation type="thesis" date="2020" institute="ProQuest LLC" country="789 East Eisenhower Parkway, Ann Arbor, MI, USA">
        <title>Comparative Genomics and Chromosome Evolution.</title>
        <authorList>
            <person name="Mudd A.B."/>
        </authorList>
    </citation>
    <scope>NUCLEOTIDE SEQUENCE</scope>
    <source>
        <strain evidence="2">237g6f4</strain>
        <tissue evidence="2">Blood</tissue>
    </source>
</reference>
<feature type="compositionally biased region" description="Basic and acidic residues" evidence="1">
    <location>
        <begin position="1"/>
        <end position="11"/>
    </location>
</feature>
<sequence length="93" mass="10722">MYNNKVDEHNSYARGEVGLSETEHGPRKDIYQICRAPLIGRLMSGYLLSFDQIKDKCHIPNTSINKYIASYSSVLSVLNLCPFYWFQNNNNDT</sequence>
<dbReference type="Proteomes" id="UP000824782">
    <property type="component" value="Unassembled WGS sequence"/>
</dbReference>
<name>A0AAV6YIP1_ENGPU</name>
<comment type="caution">
    <text evidence="2">The sequence shown here is derived from an EMBL/GenBank/DDBJ whole genome shotgun (WGS) entry which is preliminary data.</text>
</comment>
<evidence type="ECO:0000256" key="1">
    <source>
        <dbReference type="SAM" id="MobiDB-lite"/>
    </source>
</evidence>
<proteinExistence type="predicted"/>
<evidence type="ECO:0000313" key="3">
    <source>
        <dbReference type="Proteomes" id="UP000824782"/>
    </source>
</evidence>
<gene>
    <name evidence="2" type="ORF">GDO81_024679</name>
</gene>
<organism evidence="2 3">
    <name type="scientific">Engystomops pustulosus</name>
    <name type="common">Tungara frog</name>
    <name type="synonym">Physalaemus pustulosus</name>
    <dbReference type="NCBI Taxonomy" id="76066"/>
    <lineage>
        <taxon>Eukaryota</taxon>
        <taxon>Metazoa</taxon>
        <taxon>Chordata</taxon>
        <taxon>Craniata</taxon>
        <taxon>Vertebrata</taxon>
        <taxon>Euteleostomi</taxon>
        <taxon>Amphibia</taxon>
        <taxon>Batrachia</taxon>
        <taxon>Anura</taxon>
        <taxon>Neobatrachia</taxon>
        <taxon>Hyloidea</taxon>
        <taxon>Leptodactylidae</taxon>
        <taxon>Leiuperinae</taxon>
        <taxon>Engystomops</taxon>
    </lineage>
</organism>
<accession>A0AAV6YIP1</accession>
<dbReference type="AlphaFoldDB" id="A0AAV6YIP1"/>
<feature type="region of interest" description="Disordered" evidence="1">
    <location>
        <begin position="1"/>
        <end position="23"/>
    </location>
</feature>
<keyword evidence="3" id="KW-1185">Reference proteome</keyword>
<evidence type="ECO:0000313" key="2">
    <source>
        <dbReference type="EMBL" id="KAG8537349.1"/>
    </source>
</evidence>